<keyword evidence="2" id="KW-1185">Reference proteome</keyword>
<comment type="caution">
    <text evidence="1">The sequence shown here is derived from an EMBL/GenBank/DDBJ whole genome shotgun (WGS) entry which is preliminary data.</text>
</comment>
<reference evidence="1" key="1">
    <citation type="submission" date="2022-09" db="EMBL/GenBank/DDBJ databases">
        <title>A Global Phylogenomic Analysis of the Shiitake Genus Lentinula.</title>
        <authorList>
            <consortium name="DOE Joint Genome Institute"/>
            <person name="Sierra-Patev S."/>
            <person name="Min B."/>
            <person name="Naranjo-Ortiz M."/>
            <person name="Looney B."/>
            <person name="Konkel Z."/>
            <person name="Slot J.C."/>
            <person name="Sakamoto Y."/>
            <person name="Steenwyk J.L."/>
            <person name="Rokas A."/>
            <person name="Carro J."/>
            <person name="Camarero S."/>
            <person name="Ferreira P."/>
            <person name="Molpeceres G."/>
            <person name="Ruiz-Duenas F.J."/>
            <person name="Serrano A."/>
            <person name="Henrissat B."/>
            <person name="Drula E."/>
            <person name="Hughes K.W."/>
            <person name="Mata J.L."/>
            <person name="Ishikawa N.K."/>
            <person name="Vargas-Isla R."/>
            <person name="Ushijima S."/>
            <person name="Smith C.A."/>
            <person name="Ahrendt S."/>
            <person name="Andreopoulos W."/>
            <person name="He G."/>
            <person name="Labutti K."/>
            <person name="Lipzen A."/>
            <person name="Ng V."/>
            <person name="Riley R."/>
            <person name="Sandor L."/>
            <person name="Barry K."/>
            <person name="Martinez A.T."/>
            <person name="Xiao Y."/>
            <person name="Gibbons J.G."/>
            <person name="Terashima K."/>
            <person name="Grigoriev I.V."/>
            <person name="Hibbett D.S."/>
        </authorList>
    </citation>
    <scope>NUCLEOTIDE SEQUENCE</scope>
    <source>
        <strain evidence="1">TMI1499</strain>
    </source>
</reference>
<protein>
    <submittedName>
        <fullName evidence="1">Uncharacterized protein</fullName>
    </submittedName>
</protein>
<proteinExistence type="predicted"/>
<evidence type="ECO:0000313" key="1">
    <source>
        <dbReference type="EMBL" id="KAJ3805320.1"/>
    </source>
</evidence>
<dbReference type="Proteomes" id="UP001163835">
    <property type="component" value="Unassembled WGS sequence"/>
</dbReference>
<accession>A0ACC1TLE7</accession>
<name>A0ACC1TLE7_9AGAR</name>
<evidence type="ECO:0000313" key="2">
    <source>
        <dbReference type="Proteomes" id="UP001163835"/>
    </source>
</evidence>
<dbReference type="EMBL" id="MU795622">
    <property type="protein sequence ID" value="KAJ3805320.1"/>
    <property type="molecule type" value="Genomic_DNA"/>
</dbReference>
<sequence length="214" mass="23227">MFECNDLERKSVGMQNALAEHSDDVQAPQSPTQTNLLPPNPQNPQPLPMTPQVSPGSPIQAPPQPQNSFLVLYSLHNASYGPVQTPALPNPLPQAPLPQAPAPQAPAPQAPAPQAPPPQAPPPQTPPPQTPPPRDHEMVNIDATPRFYIGFRNQMPQNKLQMYIYKQPPSPTIQKLKKRQVNEDTQPGSSRQPGSAQPQAQSGSQPRNHSPVDI</sequence>
<gene>
    <name evidence="1" type="ORF">F5876DRAFT_69897</name>
</gene>
<organism evidence="1 2">
    <name type="scientific">Lentinula aff. lateritia</name>
    <dbReference type="NCBI Taxonomy" id="2804960"/>
    <lineage>
        <taxon>Eukaryota</taxon>
        <taxon>Fungi</taxon>
        <taxon>Dikarya</taxon>
        <taxon>Basidiomycota</taxon>
        <taxon>Agaricomycotina</taxon>
        <taxon>Agaricomycetes</taxon>
        <taxon>Agaricomycetidae</taxon>
        <taxon>Agaricales</taxon>
        <taxon>Marasmiineae</taxon>
        <taxon>Omphalotaceae</taxon>
        <taxon>Lentinula</taxon>
    </lineage>
</organism>